<dbReference type="Pfam" id="PF14258">
    <property type="entry name" value="DUF4350"/>
    <property type="match status" value="1"/>
</dbReference>
<dbReference type="InterPro" id="IPR029062">
    <property type="entry name" value="Class_I_gatase-like"/>
</dbReference>
<evidence type="ECO:0000313" key="2">
    <source>
        <dbReference type="EMBL" id="GAH88053.1"/>
    </source>
</evidence>
<name>X1L1L2_9ZZZZ</name>
<sequence length="222" mass="23600">LRQHGYHLTNLTGSPGAITPAALDGIDILVLPDCELAFTAAEITAIQNFVSNGGALLAIGEWPPAFNYVSYNDLLSTYGITFHSSNSSTQDGTSFLASPVTAGVSLVDLSSCGDLETTHPARVIGYTDDGYEFLAQYEGWNGNGNIVVLTDTAPFTNSRLPWGTSGTADDKTLLINTFRFLCLGPIHRVPDVLIVGAVSPYQAYLDDVKAKLDGTGYFDNVG</sequence>
<feature type="non-terminal residue" evidence="2">
    <location>
        <position position="1"/>
    </location>
</feature>
<protein>
    <recommendedName>
        <fullName evidence="1">DUF4350 domain-containing protein</fullName>
    </recommendedName>
</protein>
<dbReference type="InterPro" id="IPR025646">
    <property type="entry name" value="DUF4350"/>
</dbReference>
<comment type="caution">
    <text evidence="2">The sequence shown here is derived from an EMBL/GenBank/DDBJ whole genome shotgun (WGS) entry which is preliminary data.</text>
</comment>
<organism evidence="2">
    <name type="scientific">marine sediment metagenome</name>
    <dbReference type="NCBI Taxonomy" id="412755"/>
    <lineage>
        <taxon>unclassified sequences</taxon>
        <taxon>metagenomes</taxon>
        <taxon>ecological metagenomes</taxon>
    </lineage>
</organism>
<dbReference type="SUPFAM" id="SSF52317">
    <property type="entry name" value="Class I glutamine amidotransferase-like"/>
    <property type="match status" value="1"/>
</dbReference>
<dbReference type="AlphaFoldDB" id="X1L1L2"/>
<feature type="domain" description="DUF4350" evidence="1">
    <location>
        <begin position="1"/>
        <end position="160"/>
    </location>
</feature>
<reference evidence="2" key="1">
    <citation type="journal article" date="2014" name="Front. Microbiol.">
        <title>High frequency of phylogenetically diverse reductive dehalogenase-homologous genes in deep subseafloor sedimentary metagenomes.</title>
        <authorList>
            <person name="Kawai M."/>
            <person name="Futagami T."/>
            <person name="Toyoda A."/>
            <person name="Takaki Y."/>
            <person name="Nishi S."/>
            <person name="Hori S."/>
            <person name="Arai W."/>
            <person name="Tsubouchi T."/>
            <person name="Morono Y."/>
            <person name="Uchiyama I."/>
            <person name="Ito T."/>
            <person name="Fujiyama A."/>
            <person name="Inagaki F."/>
            <person name="Takami H."/>
        </authorList>
    </citation>
    <scope>NUCLEOTIDE SEQUENCE</scope>
    <source>
        <strain evidence="2">Expedition CK06-06</strain>
    </source>
</reference>
<proteinExistence type="predicted"/>
<dbReference type="EMBL" id="BARU01041426">
    <property type="protein sequence ID" value="GAH88053.1"/>
    <property type="molecule type" value="Genomic_DNA"/>
</dbReference>
<accession>X1L1L2</accession>
<feature type="non-terminal residue" evidence="2">
    <location>
        <position position="222"/>
    </location>
</feature>
<evidence type="ECO:0000259" key="1">
    <source>
        <dbReference type="Pfam" id="PF14258"/>
    </source>
</evidence>
<gene>
    <name evidence="2" type="ORF">S03H2_63874</name>
</gene>